<feature type="compositionally biased region" description="Polar residues" evidence="1">
    <location>
        <begin position="376"/>
        <end position="391"/>
    </location>
</feature>
<comment type="caution">
    <text evidence="2">The sequence shown here is derived from an EMBL/GenBank/DDBJ whole genome shotgun (WGS) entry which is preliminary data.</text>
</comment>
<evidence type="ECO:0000313" key="2">
    <source>
        <dbReference type="EMBL" id="CAB3411555.1"/>
    </source>
</evidence>
<dbReference type="EMBL" id="CADEPM010000014">
    <property type="protein sequence ID" value="CAB3411555.1"/>
    <property type="molecule type" value="Genomic_DNA"/>
</dbReference>
<feature type="region of interest" description="Disordered" evidence="1">
    <location>
        <begin position="624"/>
        <end position="674"/>
    </location>
</feature>
<proteinExistence type="predicted"/>
<dbReference type="AlphaFoldDB" id="A0A8S1FFU0"/>
<evidence type="ECO:0000313" key="3">
    <source>
        <dbReference type="Proteomes" id="UP000494206"/>
    </source>
</evidence>
<evidence type="ECO:0000256" key="1">
    <source>
        <dbReference type="SAM" id="MobiDB-lite"/>
    </source>
</evidence>
<dbReference type="Proteomes" id="UP000494206">
    <property type="component" value="Unassembled WGS sequence"/>
</dbReference>
<accession>A0A8S1FFU0</accession>
<reference evidence="2 3" key="1">
    <citation type="submission" date="2020-04" db="EMBL/GenBank/DDBJ databases">
        <authorList>
            <person name="Laetsch R D."/>
            <person name="Stevens L."/>
            <person name="Kumar S."/>
            <person name="Blaxter L. M."/>
        </authorList>
    </citation>
    <scope>NUCLEOTIDE SEQUENCE [LARGE SCALE GENOMIC DNA]</scope>
</reference>
<organism evidence="2 3">
    <name type="scientific">Caenorhabditis bovis</name>
    <dbReference type="NCBI Taxonomy" id="2654633"/>
    <lineage>
        <taxon>Eukaryota</taxon>
        <taxon>Metazoa</taxon>
        <taxon>Ecdysozoa</taxon>
        <taxon>Nematoda</taxon>
        <taxon>Chromadorea</taxon>
        <taxon>Rhabditida</taxon>
        <taxon>Rhabditina</taxon>
        <taxon>Rhabditomorpha</taxon>
        <taxon>Rhabditoidea</taxon>
        <taxon>Rhabditidae</taxon>
        <taxon>Peloderinae</taxon>
        <taxon>Caenorhabditis</taxon>
    </lineage>
</organism>
<keyword evidence="3" id="KW-1185">Reference proteome</keyword>
<sequence length="856" mass="98655">MAGKYRQKGAKKMARQQNVYSVHILLGLDDLKLVDAPIKEIVPLFVQSAQKSVFVIAKMLDTMELNMRSVDDGVLDVNYLLYVCRDLNIAMENLFVVSYQLEELKLLFDQYGGDKQIPRKARCMSRVQQLEWPSHEEQSILERENLPSFYDLYALFQKFFKMGVKNVSLVVKQAASFYPEIEQAAIKEDAKKKKVYKLINSFWYYSPMKSHEVLKIKTSSISIERAEGMALSLKPKLMKRLCTVKKNVEVVVDMVLEMDETPCDETYELVHAACQVAQKAIKKIMPYCEQAFELEVQIKKNTDFIPYDARRRSKPFGTIVFKDVPKDLCNGKDEQKHKMHKLLAYEVLKIALEVIEHSFGAIDVLKELQEAKESNDNGNEDANSNMNTEDASTSEYEKWLELQGDIIELQEDQEAIFYLERKECLKTTTIGRNTLYNHFMANFDPDCVEVNLDRYNKSNQMVYKFMDMVDRGFTSLTILEIADILRDNVMEGCRRLVALRDILESRIPPLTRRAPLTEQEGLELYSVFRRLKNLTMDVLCNIEQNLEISSQAMKYGLKAKLPLDAERLTNRFIYPRFPSFYMDAEKRKQLDVIRQTANVMIAIVNRILVTSRQVDETPLAAPVRGSCETEVGPKDDDVAANNDGPAHETVDDKTCRTLDGDASDENVKPVNDTEKQTQLAPSEGNIFKLLLDSKKSDLQPSAYLHMMVSIEKDDQWFKNEPLYIKHTAELRANGKSILIMDLLNTFHESIEDDMAILRDDILDLLYAVKDNRKSDRDALKKEAISTMKRIISSVNMIKEFSFHVEITEDQIVFVFTKPTQPPVFFNFTSKAARYYEAVELFVENSLIMAQEVRNSW</sequence>
<name>A0A8S1FFU0_9PELO</name>
<protein>
    <submittedName>
        <fullName evidence="2">Uncharacterized protein</fullName>
    </submittedName>
</protein>
<feature type="region of interest" description="Disordered" evidence="1">
    <location>
        <begin position="372"/>
        <end position="391"/>
    </location>
</feature>
<gene>
    <name evidence="2" type="ORF">CBOVIS_LOCUS12938</name>
</gene>
<feature type="compositionally biased region" description="Basic and acidic residues" evidence="1">
    <location>
        <begin position="645"/>
        <end position="674"/>
    </location>
</feature>